<dbReference type="InterPro" id="IPR051628">
    <property type="entry name" value="LUBAC_E3_Ligases"/>
</dbReference>
<evidence type="ECO:0000256" key="3">
    <source>
        <dbReference type="ARBA" id="ARBA00022771"/>
    </source>
</evidence>
<evidence type="ECO:0000256" key="6">
    <source>
        <dbReference type="SAM" id="Coils"/>
    </source>
</evidence>
<dbReference type="InterPro" id="IPR047546">
    <property type="entry name" value="Rcat_RBR_RNF216"/>
</dbReference>
<sequence length="604" mass="68572">MDHPSVAHGHEVVNLISDEEDEGPLHGSSGGYIEFFDAANDVLIDLSAIPDEDVPPSQHGSQPTEDAEPGGLITEAVCLQLVLDVLPDVSIDHVLSMIRQHTTDLTRTRQYSESIINELLESTYPKEADALGKKRRRQDSEGISDFERDDTTPQEPNYHKDAADLLKDEFPRIPEKHIVSTLRQQKTLFKAYILLERQLRNYQSFSQFVKTPRSRNNRGVELVMIQRGSQLPKELRAAKQIVEQEAAKRTKVEETKQAEKNNLQHAKRSKQMGECQCCFAEYPLNQAKKDGQLTLRHVVEEAMSAALIRKCNKCKHPFIKELGCNKMSCSHCGNKQCYICSENVAGYEHFGDPARGRCALHDNVEDVHEREVKKAADEAMAQVRAANPNLSDADLMIQVSDRVKQSEAARKGRAAQQVNEFPYHMVGDRLAHRHDFPADRPHGRIGRLQVAPMLDPLGLDEPRQFRFYDPFLVDNMEEFGPRWPRVNPQAAPQQHARVLVNEMGRPLPLNMPDLDEHIRLMRERGRRMDRMEELLNQQARYGNLMVRPRQDFALPELLPPPLPPLLPDFGFERIGAGARNAQRDGRVGGGLAFEGDNVPRHRRV</sequence>
<feature type="region of interest" description="Disordered" evidence="7">
    <location>
        <begin position="50"/>
        <end position="69"/>
    </location>
</feature>
<reference evidence="8" key="1">
    <citation type="submission" date="2019-04" db="EMBL/GenBank/DDBJ databases">
        <title>Sequencing of skin fungus with MAO and IRED activity.</title>
        <authorList>
            <person name="Marsaioli A.J."/>
            <person name="Bonatto J.M.C."/>
            <person name="Reis Junior O."/>
        </authorList>
    </citation>
    <scope>NUCLEOTIDE SEQUENCE</scope>
    <source>
        <strain evidence="8">30M1</strain>
    </source>
</reference>
<feature type="compositionally biased region" description="Basic and acidic residues" evidence="7">
    <location>
        <begin position="145"/>
        <end position="158"/>
    </location>
</feature>
<name>A0A9P4W9B6_CURKU</name>
<evidence type="ECO:0000256" key="2">
    <source>
        <dbReference type="ARBA" id="ARBA00022723"/>
    </source>
</evidence>
<keyword evidence="4" id="KW-0833">Ubl conjugation pathway</keyword>
<feature type="coiled-coil region" evidence="6">
    <location>
        <begin position="242"/>
        <end position="269"/>
    </location>
</feature>
<dbReference type="GO" id="GO:0008270">
    <property type="term" value="F:zinc ion binding"/>
    <property type="evidence" value="ECO:0007669"/>
    <property type="project" value="UniProtKB-KW"/>
</dbReference>
<dbReference type="PANTHER" id="PTHR22770">
    <property type="entry name" value="UBIQUITIN CONJUGATING ENZYME 7 INTERACTING PROTEIN-RELATED"/>
    <property type="match status" value="1"/>
</dbReference>
<dbReference type="Pfam" id="PF26200">
    <property type="entry name" value="Rcat_RNF216"/>
    <property type="match status" value="1"/>
</dbReference>
<evidence type="ECO:0000256" key="4">
    <source>
        <dbReference type="ARBA" id="ARBA00022786"/>
    </source>
</evidence>
<dbReference type="OrthoDB" id="10009520at2759"/>
<keyword evidence="9" id="KW-1185">Reference proteome</keyword>
<accession>A0A9P4W9B6</accession>
<dbReference type="SUPFAM" id="SSF57850">
    <property type="entry name" value="RING/U-box"/>
    <property type="match status" value="1"/>
</dbReference>
<evidence type="ECO:0000256" key="1">
    <source>
        <dbReference type="ARBA" id="ARBA00004906"/>
    </source>
</evidence>
<keyword evidence="2" id="KW-0479">Metal-binding</keyword>
<evidence type="ECO:0000256" key="7">
    <source>
        <dbReference type="SAM" id="MobiDB-lite"/>
    </source>
</evidence>
<evidence type="ECO:0000313" key="9">
    <source>
        <dbReference type="Proteomes" id="UP000801428"/>
    </source>
</evidence>
<comment type="caution">
    <text evidence="8">The sequence shown here is derived from an EMBL/GenBank/DDBJ whole genome shotgun (WGS) entry which is preliminary data.</text>
</comment>
<dbReference type="PANTHER" id="PTHR22770:SF47">
    <property type="entry name" value="E3 UBIQUITIN-PROTEIN LIGASE RNF216"/>
    <property type="match status" value="1"/>
</dbReference>
<dbReference type="AlphaFoldDB" id="A0A9P4W9B6"/>
<evidence type="ECO:0008006" key="10">
    <source>
        <dbReference type="Google" id="ProtNLM"/>
    </source>
</evidence>
<dbReference type="CDD" id="cd20353">
    <property type="entry name" value="Rcat_RBR_RNF216"/>
    <property type="match status" value="1"/>
</dbReference>
<evidence type="ECO:0000313" key="8">
    <source>
        <dbReference type="EMBL" id="KAF3000114.1"/>
    </source>
</evidence>
<organism evidence="8 9">
    <name type="scientific">Curvularia kusanoi</name>
    <name type="common">Cochliobolus kusanoi</name>
    <dbReference type="NCBI Taxonomy" id="90978"/>
    <lineage>
        <taxon>Eukaryota</taxon>
        <taxon>Fungi</taxon>
        <taxon>Dikarya</taxon>
        <taxon>Ascomycota</taxon>
        <taxon>Pezizomycotina</taxon>
        <taxon>Dothideomycetes</taxon>
        <taxon>Pleosporomycetidae</taxon>
        <taxon>Pleosporales</taxon>
        <taxon>Pleosporineae</taxon>
        <taxon>Pleosporaceae</taxon>
        <taxon>Curvularia</taxon>
    </lineage>
</organism>
<feature type="region of interest" description="Disordered" evidence="7">
    <location>
        <begin position="129"/>
        <end position="158"/>
    </location>
</feature>
<dbReference type="Gene3D" id="1.20.120.1750">
    <property type="match status" value="1"/>
</dbReference>
<keyword evidence="5" id="KW-0862">Zinc</keyword>
<comment type="pathway">
    <text evidence="1">Protein modification; protein ubiquitination.</text>
</comment>
<protein>
    <recommendedName>
        <fullName evidence="10">RING-type domain-containing protein</fullName>
    </recommendedName>
</protein>
<keyword evidence="3" id="KW-0863">Zinc-finger</keyword>
<gene>
    <name evidence="8" type="ORF">E8E13_004000</name>
</gene>
<dbReference type="EMBL" id="SWKU01000015">
    <property type="protein sequence ID" value="KAF3000114.1"/>
    <property type="molecule type" value="Genomic_DNA"/>
</dbReference>
<keyword evidence="6" id="KW-0175">Coiled coil</keyword>
<evidence type="ECO:0000256" key="5">
    <source>
        <dbReference type="ARBA" id="ARBA00022833"/>
    </source>
</evidence>
<proteinExistence type="predicted"/>
<dbReference type="Proteomes" id="UP000801428">
    <property type="component" value="Unassembled WGS sequence"/>
</dbReference>